<feature type="transmembrane region" description="Helical" evidence="6">
    <location>
        <begin position="187"/>
        <end position="210"/>
    </location>
</feature>
<dbReference type="InParanoid" id="A0A0C3AMV7"/>
<reference evidence="9" key="2">
    <citation type="submission" date="2015-01" db="EMBL/GenBank/DDBJ databases">
        <title>Evolutionary Origins and Diversification of the Mycorrhizal Mutualists.</title>
        <authorList>
            <consortium name="DOE Joint Genome Institute"/>
            <consortium name="Mycorrhizal Genomics Consortium"/>
            <person name="Kohler A."/>
            <person name="Kuo A."/>
            <person name="Nagy L.G."/>
            <person name="Floudas D."/>
            <person name="Copeland A."/>
            <person name="Barry K.W."/>
            <person name="Cichocki N."/>
            <person name="Veneault-Fourrey C."/>
            <person name="LaButti K."/>
            <person name="Lindquist E.A."/>
            <person name="Lipzen A."/>
            <person name="Lundell T."/>
            <person name="Morin E."/>
            <person name="Murat C."/>
            <person name="Riley R."/>
            <person name="Ohm R."/>
            <person name="Sun H."/>
            <person name="Tunlid A."/>
            <person name="Henrissat B."/>
            <person name="Grigoriev I.V."/>
            <person name="Hibbett D.S."/>
            <person name="Martin F."/>
        </authorList>
    </citation>
    <scope>NUCLEOTIDE SEQUENCE [LARGE SCALE GENOMIC DNA]</scope>
    <source>
        <strain evidence="9">Foug A</strain>
    </source>
</reference>
<dbReference type="GO" id="GO:0022857">
    <property type="term" value="F:transmembrane transporter activity"/>
    <property type="evidence" value="ECO:0007669"/>
    <property type="project" value="InterPro"/>
</dbReference>
<dbReference type="CDD" id="cd17323">
    <property type="entry name" value="MFS_Tpo1_MDR_like"/>
    <property type="match status" value="1"/>
</dbReference>
<dbReference type="AlphaFoldDB" id="A0A0C3AMV7"/>
<evidence type="ECO:0000259" key="7">
    <source>
        <dbReference type="PROSITE" id="PS50850"/>
    </source>
</evidence>
<keyword evidence="3 6" id="KW-1133">Transmembrane helix</keyword>
<organism evidence="8 9">
    <name type="scientific">Scleroderma citrinum Foug A</name>
    <dbReference type="NCBI Taxonomy" id="1036808"/>
    <lineage>
        <taxon>Eukaryota</taxon>
        <taxon>Fungi</taxon>
        <taxon>Dikarya</taxon>
        <taxon>Basidiomycota</taxon>
        <taxon>Agaricomycotina</taxon>
        <taxon>Agaricomycetes</taxon>
        <taxon>Agaricomycetidae</taxon>
        <taxon>Boletales</taxon>
        <taxon>Sclerodermatineae</taxon>
        <taxon>Sclerodermataceae</taxon>
        <taxon>Scleroderma</taxon>
    </lineage>
</organism>
<evidence type="ECO:0000313" key="8">
    <source>
        <dbReference type="EMBL" id="KIM66307.1"/>
    </source>
</evidence>
<dbReference type="Gene3D" id="1.20.1250.20">
    <property type="entry name" value="MFS general substrate transporter like domains"/>
    <property type="match status" value="1"/>
</dbReference>
<protein>
    <recommendedName>
        <fullName evidence="7">Major facilitator superfamily (MFS) profile domain-containing protein</fullName>
    </recommendedName>
</protein>
<dbReference type="PROSITE" id="PS50850">
    <property type="entry name" value="MFS"/>
    <property type="match status" value="1"/>
</dbReference>
<dbReference type="InterPro" id="IPR036259">
    <property type="entry name" value="MFS_trans_sf"/>
</dbReference>
<feature type="transmembrane region" description="Helical" evidence="6">
    <location>
        <begin position="298"/>
        <end position="317"/>
    </location>
</feature>
<dbReference type="PANTHER" id="PTHR23502:SF173">
    <property type="entry name" value="MFS-MULTIDRUG-RESISTANCE TRANSPORTER-RELATED"/>
    <property type="match status" value="1"/>
</dbReference>
<feature type="transmembrane region" description="Helical" evidence="6">
    <location>
        <begin position="133"/>
        <end position="152"/>
    </location>
</feature>
<feature type="transmembrane region" description="Helical" evidence="6">
    <location>
        <begin position="377"/>
        <end position="398"/>
    </location>
</feature>
<dbReference type="InterPro" id="IPR020846">
    <property type="entry name" value="MFS_dom"/>
</dbReference>
<dbReference type="FunCoup" id="A0A0C3AMV7">
    <property type="interactions" value="78"/>
</dbReference>
<feature type="transmembrane region" description="Helical" evidence="6">
    <location>
        <begin position="222"/>
        <end position="251"/>
    </location>
</feature>
<feature type="transmembrane region" description="Helical" evidence="6">
    <location>
        <begin position="64"/>
        <end position="82"/>
    </location>
</feature>
<dbReference type="OrthoDB" id="9986881at2759"/>
<dbReference type="EMBL" id="KN822018">
    <property type="protein sequence ID" value="KIM66307.1"/>
    <property type="molecule type" value="Genomic_DNA"/>
</dbReference>
<feature type="compositionally biased region" description="Basic and acidic residues" evidence="5">
    <location>
        <begin position="17"/>
        <end position="34"/>
    </location>
</feature>
<evidence type="ECO:0000256" key="6">
    <source>
        <dbReference type="SAM" id="Phobius"/>
    </source>
</evidence>
<keyword evidence="9" id="KW-1185">Reference proteome</keyword>
<feature type="region of interest" description="Disordered" evidence="5">
    <location>
        <begin position="1"/>
        <end position="34"/>
    </location>
</feature>
<feature type="transmembrane region" description="Helical" evidence="6">
    <location>
        <begin position="337"/>
        <end position="356"/>
    </location>
</feature>
<accession>A0A0C3AMV7</accession>
<feature type="domain" description="Major facilitator superfamily (MFS) profile" evidence="7">
    <location>
        <begin position="67"/>
        <end position="501"/>
    </location>
</feature>
<dbReference type="PANTHER" id="PTHR23502">
    <property type="entry name" value="MAJOR FACILITATOR SUPERFAMILY"/>
    <property type="match status" value="1"/>
</dbReference>
<feature type="compositionally biased region" description="Polar residues" evidence="5">
    <location>
        <begin position="1"/>
        <end position="15"/>
    </location>
</feature>
<gene>
    <name evidence="8" type="ORF">SCLCIDRAFT_1211547</name>
</gene>
<dbReference type="HOGENOM" id="CLU_008455_11_6_1"/>
<feature type="transmembrane region" description="Helical" evidence="6">
    <location>
        <begin position="158"/>
        <end position="180"/>
    </location>
</feature>
<name>A0A0C3AMV7_9AGAM</name>
<proteinExistence type="predicted"/>
<evidence type="ECO:0000256" key="4">
    <source>
        <dbReference type="ARBA" id="ARBA00023136"/>
    </source>
</evidence>
<dbReference type="FunFam" id="1.20.1250.20:FF:000011">
    <property type="entry name" value="MFS multidrug transporter, putative"/>
    <property type="match status" value="1"/>
</dbReference>
<keyword evidence="2 6" id="KW-0812">Transmembrane</keyword>
<dbReference type="GO" id="GO:0005886">
    <property type="term" value="C:plasma membrane"/>
    <property type="evidence" value="ECO:0007669"/>
    <property type="project" value="TreeGrafter"/>
</dbReference>
<dbReference type="Proteomes" id="UP000053989">
    <property type="component" value="Unassembled WGS sequence"/>
</dbReference>
<evidence type="ECO:0000256" key="5">
    <source>
        <dbReference type="SAM" id="MobiDB-lite"/>
    </source>
</evidence>
<sequence>MPEITPVQSHSTTATIHPEHFRSPTSHGDKFPDASEKCPDADPFLVRFSENDPRNPKNWSSARRWYITMVSGLLVLNATFASSAPSALVPALRSQFNMSEEVSNLVVALFVAGYCVGPLIWAPLSEQYGRRPLFIVTFFVYMCFQMACALSNNAASLIVFRFLGGVFAACPLANSGAVLADMWDPSTLGAATAVFAVAPIAGPGVGPVVAGYLAEGGVSWRWLFWILTIFAGVCWALIVFTIPETYAPVILAKRARELRKQTGNEDYYAPMETQKLSMTQRLENILARPFKVLFREPMLIAITVYMSFVYGCLYLLFEAYPIVFTKGHHLSSGPSGLVFLPIPIGGTLSALAYVYIFNPQYQRRIKEFAPNPVAPEYRLEAAMVAGPCFAVAFFWFGWTSFPSVSIWAPLTSGLLVGWGVCWIFISLLNYIVDAYAMVAASALASNTVIRSLFGAAFPLFANQMYDKLSAHWASSLLGFVALALTPIPFVLAKYGPVLRAKSTYAPSAPRESSSPV</sequence>
<evidence type="ECO:0000256" key="1">
    <source>
        <dbReference type="ARBA" id="ARBA00004141"/>
    </source>
</evidence>
<evidence type="ECO:0000313" key="9">
    <source>
        <dbReference type="Proteomes" id="UP000053989"/>
    </source>
</evidence>
<comment type="subcellular location">
    <subcellularLocation>
        <location evidence="1">Membrane</location>
        <topology evidence="1">Multi-pass membrane protein</topology>
    </subcellularLocation>
</comment>
<dbReference type="Pfam" id="PF07690">
    <property type="entry name" value="MFS_1"/>
    <property type="match status" value="1"/>
</dbReference>
<feature type="transmembrane region" description="Helical" evidence="6">
    <location>
        <begin position="435"/>
        <end position="460"/>
    </location>
</feature>
<dbReference type="STRING" id="1036808.A0A0C3AMV7"/>
<reference evidence="8 9" key="1">
    <citation type="submission" date="2014-04" db="EMBL/GenBank/DDBJ databases">
        <authorList>
            <consortium name="DOE Joint Genome Institute"/>
            <person name="Kuo A."/>
            <person name="Kohler A."/>
            <person name="Nagy L.G."/>
            <person name="Floudas D."/>
            <person name="Copeland A."/>
            <person name="Barry K.W."/>
            <person name="Cichocki N."/>
            <person name="Veneault-Fourrey C."/>
            <person name="LaButti K."/>
            <person name="Lindquist E.A."/>
            <person name="Lipzen A."/>
            <person name="Lundell T."/>
            <person name="Morin E."/>
            <person name="Murat C."/>
            <person name="Sun H."/>
            <person name="Tunlid A."/>
            <person name="Henrissat B."/>
            <person name="Grigoriev I.V."/>
            <person name="Hibbett D.S."/>
            <person name="Martin F."/>
            <person name="Nordberg H.P."/>
            <person name="Cantor M.N."/>
            <person name="Hua S.X."/>
        </authorList>
    </citation>
    <scope>NUCLEOTIDE SEQUENCE [LARGE SCALE GENOMIC DNA]</scope>
    <source>
        <strain evidence="8 9">Foug A</strain>
    </source>
</reference>
<feature type="transmembrane region" description="Helical" evidence="6">
    <location>
        <begin position="472"/>
        <end position="492"/>
    </location>
</feature>
<dbReference type="InterPro" id="IPR011701">
    <property type="entry name" value="MFS"/>
</dbReference>
<feature type="transmembrane region" description="Helical" evidence="6">
    <location>
        <begin position="102"/>
        <end position="121"/>
    </location>
</feature>
<evidence type="ECO:0000256" key="3">
    <source>
        <dbReference type="ARBA" id="ARBA00022989"/>
    </source>
</evidence>
<feature type="transmembrane region" description="Helical" evidence="6">
    <location>
        <begin position="404"/>
        <end position="428"/>
    </location>
</feature>
<keyword evidence="4 6" id="KW-0472">Membrane</keyword>
<dbReference type="SUPFAM" id="SSF103473">
    <property type="entry name" value="MFS general substrate transporter"/>
    <property type="match status" value="1"/>
</dbReference>
<evidence type="ECO:0000256" key="2">
    <source>
        <dbReference type="ARBA" id="ARBA00022692"/>
    </source>
</evidence>